<dbReference type="OrthoDB" id="3370at2759"/>
<keyword evidence="2" id="KW-1185">Reference proteome</keyword>
<dbReference type="RefSeq" id="XP_067916552.1">
    <property type="nucleotide sequence ID" value="XM_068071472.1"/>
</dbReference>
<dbReference type="GO" id="GO:0004386">
    <property type="term" value="F:helicase activity"/>
    <property type="evidence" value="ECO:0007669"/>
    <property type="project" value="UniProtKB-KW"/>
</dbReference>
<keyword evidence="1" id="KW-0067">ATP-binding</keyword>
<evidence type="ECO:0000313" key="1">
    <source>
        <dbReference type="EMBL" id="PHJ14817.1"/>
    </source>
</evidence>
<keyword evidence="1" id="KW-0547">Nucleotide-binding</keyword>
<dbReference type="GeneID" id="94434683"/>
<accession>A0A2C6K9A6</accession>
<dbReference type="Proteomes" id="UP000221165">
    <property type="component" value="Unassembled WGS sequence"/>
</dbReference>
<reference evidence="1 2" key="1">
    <citation type="journal article" date="2017" name="Int. J. Parasitol.">
        <title>The genome of the protozoan parasite Cystoisospora suis and a reverse vaccinology approach to identify vaccine candidates.</title>
        <authorList>
            <person name="Palmieri N."/>
            <person name="Shrestha A."/>
            <person name="Ruttkowski B."/>
            <person name="Beck T."/>
            <person name="Vogl C."/>
            <person name="Tomley F."/>
            <person name="Blake D.P."/>
            <person name="Joachim A."/>
        </authorList>
    </citation>
    <scope>NUCLEOTIDE SEQUENCE [LARGE SCALE GENOMIC DNA]</scope>
    <source>
        <strain evidence="1 2">Wien I</strain>
    </source>
</reference>
<name>A0A2C6K9A6_9APIC</name>
<protein>
    <submittedName>
        <fullName evidence="1">Dead deah box helicase domain-containing protein</fullName>
    </submittedName>
</protein>
<dbReference type="EMBL" id="MIGC01011110">
    <property type="protein sequence ID" value="PHJ14817.1"/>
    <property type="molecule type" value="Genomic_DNA"/>
</dbReference>
<dbReference type="AlphaFoldDB" id="A0A2C6K9A6"/>
<keyword evidence="1" id="KW-0378">Hydrolase</keyword>
<evidence type="ECO:0000313" key="2">
    <source>
        <dbReference type="Proteomes" id="UP000221165"/>
    </source>
</evidence>
<gene>
    <name evidence="1" type="ORF">CSUI_011373</name>
</gene>
<sequence length="127" mass="13768">MTALSDLEAFRLNSHMQSLGLETARRASSRFSSSSSFSPYADFPDASEMIPACKNSPSSSLPGVKASSSFFSPSMALPLQKLTFSATLTKNPRAIAALSLTRPFFVLSTPTGETKIKFVFFFNQPDL</sequence>
<organism evidence="1 2">
    <name type="scientific">Cystoisospora suis</name>
    <dbReference type="NCBI Taxonomy" id="483139"/>
    <lineage>
        <taxon>Eukaryota</taxon>
        <taxon>Sar</taxon>
        <taxon>Alveolata</taxon>
        <taxon>Apicomplexa</taxon>
        <taxon>Conoidasida</taxon>
        <taxon>Coccidia</taxon>
        <taxon>Eucoccidiorida</taxon>
        <taxon>Eimeriorina</taxon>
        <taxon>Sarcocystidae</taxon>
        <taxon>Cystoisospora</taxon>
    </lineage>
</organism>
<dbReference type="VEuPathDB" id="ToxoDB:CSUI_011373"/>
<comment type="caution">
    <text evidence="1">The sequence shown here is derived from an EMBL/GenBank/DDBJ whole genome shotgun (WGS) entry which is preliminary data.</text>
</comment>
<keyword evidence="1" id="KW-0347">Helicase</keyword>
<proteinExistence type="predicted"/>